<dbReference type="EMBL" id="JACVVD010000005">
    <property type="protein sequence ID" value="MBD0381598.1"/>
    <property type="molecule type" value="Genomic_DNA"/>
</dbReference>
<name>A0A926QKC7_9BACL</name>
<keyword evidence="2" id="KW-1185">Reference proteome</keyword>
<dbReference type="AlphaFoldDB" id="A0A926QKC7"/>
<dbReference type="RefSeq" id="WP_188175409.1">
    <property type="nucleotide sequence ID" value="NZ_JACVVD010000005.1"/>
</dbReference>
<evidence type="ECO:0000313" key="1">
    <source>
        <dbReference type="EMBL" id="MBD0381598.1"/>
    </source>
</evidence>
<protein>
    <submittedName>
        <fullName evidence="1">Uncharacterized protein</fullName>
    </submittedName>
</protein>
<comment type="caution">
    <text evidence="1">The sequence shown here is derived from an EMBL/GenBank/DDBJ whole genome shotgun (WGS) entry which is preliminary data.</text>
</comment>
<reference evidence="1" key="1">
    <citation type="submission" date="2020-09" db="EMBL/GenBank/DDBJ databases">
        <title>Draft Genome Sequence of Paenibacillus sp. WST5.</title>
        <authorList>
            <person name="Bao Z."/>
        </authorList>
    </citation>
    <scope>NUCLEOTIDE SEQUENCE</scope>
    <source>
        <strain evidence="1">WST5</strain>
    </source>
</reference>
<dbReference type="Proteomes" id="UP000650466">
    <property type="component" value="Unassembled WGS sequence"/>
</dbReference>
<evidence type="ECO:0000313" key="2">
    <source>
        <dbReference type="Proteomes" id="UP000650466"/>
    </source>
</evidence>
<accession>A0A926QKC7</accession>
<proteinExistence type="predicted"/>
<organism evidence="1 2">
    <name type="scientific">Paenibacillus sedimenti</name>
    <dbReference type="NCBI Taxonomy" id="2770274"/>
    <lineage>
        <taxon>Bacteria</taxon>
        <taxon>Bacillati</taxon>
        <taxon>Bacillota</taxon>
        <taxon>Bacilli</taxon>
        <taxon>Bacillales</taxon>
        <taxon>Paenibacillaceae</taxon>
        <taxon>Paenibacillus</taxon>
    </lineage>
</organism>
<gene>
    <name evidence="1" type="ORF">ICC18_15860</name>
</gene>
<sequence length="130" mass="13718">MPDIVTIISGNSYSTNGCIINCFDATIDFPGLEIGARLTPVLASLMEAGFEVYDYDGNGNVTTFFLVRGTTPGCNPLRAVQGRLNNEITVTTGAGTVSGRLIFIGSNVIEIRESTGDLVLIPDSSIEAVI</sequence>